<protein>
    <submittedName>
        <fullName evidence="1">Uncharacterized protein</fullName>
    </submittedName>
</protein>
<sequence length="108" mass="11806">MEVGEAAKRTLRNISGLCRKAAKDLKPTDSLVDNLGYGDAKLKQLAVWQRSLADQVRDDGTQSRMTTSDLADANVAKVLELLLRRGAREQPDEARVKAVFDAANKALP</sequence>
<proteinExistence type="predicted"/>
<evidence type="ECO:0000313" key="2">
    <source>
        <dbReference type="Proteomes" id="UP001501083"/>
    </source>
</evidence>
<reference evidence="2" key="1">
    <citation type="journal article" date="2019" name="Int. J. Syst. Evol. Microbiol.">
        <title>The Global Catalogue of Microorganisms (GCM) 10K type strain sequencing project: providing services to taxonomists for standard genome sequencing and annotation.</title>
        <authorList>
            <consortium name="The Broad Institute Genomics Platform"/>
            <consortium name="The Broad Institute Genome Sequencing Center for Infectious Disease"/>
            <person name="Wu L."/>
            <person name="Ma J."/>
        </authorList>
    </citation>
    <scope>NUCLEOTIDE SEQUENCE [LARGE SCALE GENOMIC DNA]</scope>
    <source>
        <strain evidence="2">JCM 19212</strain>
    </source>
</reference>
<dbReference type="EMBL" id="BAABKY010000002">
    <property type="protein sequence ID" value="GAA5072120.1"/>
    <property type="molecule type" value="Genomic_DNA"/>
</dbReference>
<accession>A0ABP9L7Q8</accession>
<keyword evidence="2" id="KW-1185">Reference proteome</keyword>
<organism evidence="1 2">
    <name type="scientific">Lysobacter panacisoli</name>
    <dbReference type="NCBI Taxonomy" id="1255263"/>
    <lineage>
        <taxon>Bacteria</taxon>
        <taxon>Pseudomonadati</taxon>
        <taxon>Pseudomonadota</taxon>
        <taxon>Gammaproteobacteria</taxon>
        <taxon>Lysobacterales</taxon>
        <taxon>Lysobacteraceae</taxon>
        <taxon>Lysobacter</taxon>
    </lineage>
</organism>
<name>A0ABP9L7Q8_9GAMM</name>
<gene>
    <name evidence="1" type="ORF">GCM10025759_11730</name>
</gene>
<comment type="caution">
    <text evidence="1">The sequence shown here is derived from an EMBL/GenBank/DDBJ whole genome shotgun (WGS) entry which is preliminary data.</text>
</comment>
<dbReference type="Proteomes" id="UP001501083">
    <property type="component" value="Unassembled WGS sequence"/>
</dbReference>
<evidence type="ECO:0000313" key="1">
    <source>
        <dbReference type="EMBL" id="GAA5072120.1"/>
    </source>
</evidence>